<gene>
    <name evidence="1" type="ORF">MM415B01892_0002</name>
</gene>
<organism evidence="1">
    <name type="scientific">viral metagenome</name>
    <dbReference type="NCBI Taxonomy" id="1070528"/>
    <lineage>
        <taxon>unclassified sequences</taxon>
        <taxon>metagenomes</taxon>
        <taxon>organismal metagenomes</taxon>
    </lineage>
</organism>
<sequence>MNAKNTKKTKNAKTTTAYRHGELLFIEIDKIPEGLTPSKSDCFLVGSGNNPHTFKGGIFYEKKEGDFIIGYFEAKNTKLYHLEHGDKKVGKLLECELPDKNFEVRRQNEITNKGMRPVID</sequence>
<name>A0A6M3IFT1_9ZZZZ</name>
<accession>A0A6M3IFT1</accession>
<evidence type="ECO:0000313" key="1">
    <source>
        <dbReference type="EMBL" id="QJA56244.1"/>
    </source>
</evidence>
<protein>
    <submittedName>
        <fullName evidence="1">Uncharacterized protein</fullName>
    </submittedName>
</protein>
<reference evidence="1" key="1">
    <citation type="submission" date="2020-03" db="EMBL/GenBank/DDBJ databases">
        <title>The deep terrestrial virosphere.</title>
        <authorList>
            <person name="Holmfeldt K."/>
            <person name="Nilsson E."/>
            <person name="Simone D."/>
            <person name="Lopez-Fernandez M."/>
            <person name="Wu X."/>
            <person name="de Brujin I."/>
            <person name="Lundin D."/>
            <person name="Andersson A."/>
            <person name="Bertilsson S."/>
            <person name="Dopson M."/>
        </authorList>
    </citation>
    <scope>NUCLEOTIDE SEQUENCE</scope>
    <source>
        <strain evidence="1">MM415B01892</strain>
    </source>
</reference>
<proteinExistence type="predicted"/>
<dbReference type="AlphaFoldDB" id="A0A6M3IFT1"/>
<dbReference type="EMBL" id="MT141208">
    <property type="protein sequence ID" value="QJA56244.1"/>
    <property type="molecule type" value="Genomic_DNA"/>
</dbReference>